<dbReference type="SMART" id="SM00338">
    <property type="entry name" value="BRLZ"/>
    <property type="match status" value="1"/>
</dbReference>
<dbReference type="GO" id="GO:0005667">
    <property type="term" value="C:transcription regulator complex"/>
    <property type="evidence" value="ECO:0007669"/>
    <property type="project" value="TreeGrafter"/>
</dbReference>
<evidence type="ECO:0000256" key="6">
    <source>
        <dbReference type="SAM" id="MobiDB-lite"/>
    </source>
</evidence>
<evidence type="ECO:0000256" key="2">
    <source>
        <dbReference type="ARBA" id="ARBA00023015"/>
    </source>
</evidence>
<evidence type="ECO:0000259" key="7">
    <source>
        <dbReference type="PROSITE" id="PS50217"/>
    </source>
</evidence>
<dbReference type="GO" id="GO:0042127">
    <property type="term" value="P:regulation of cell population proliferation"/>
    <property type="evidence" value="ECO:0007669"/>
    <property type="project" value="TreeGrafter"/>
</dbReference>
<evidence type="ECO:0000313" key="8">
    <source>
        <dbReference type="Proteomes" id="UP000095287"/>
    </source>
</evidence>
<evidence type="ECO:0000313" key="9">
    <source>
        <dbReference type="WBParaSite" id="L893_g25726.t3"/>
    </source>
</evidence>
<feature type="compositionally biased region" description="Low complexity" evidence="6">
    <location>
        <begin position="213"/>
        <end position="252"/>
    </location>
</feature>
<evidence type="ECO:0000256" key="3">
    <source>
        <dbReference type="ARBA" id="ARBA00023125"/>
    </source>
</evidence>
<dbReference type="InterPro" id="IPR004827">
    <property type="entry name" value="bZIP"/>
</dbReference>
<accession>A0A1I7ZFQ6</accession>
<dbReference type="Pfam" id="PF00170">
    <property type="entry name" value="bZIP_1"/>
    <property type="match status" value="1"/>
</dbReference>
<name>A0A1I7ZFQ6_9BILA</name>
<dbReference type="PANTHER" id="PTHR11462:SF35">
    <property type="entry name" value="TRANSCRIPTION FACTOR JRA"/>
    <property type="match status" value="1"/>
</dbReference>
<dbReference type="InterPro" id="IPR002112">
    <property type="entry name" value="Leuzip_Jun"/>
</dbReference>
<dbReference type="PROSITE" id="PS00036">
    <property type="entry name" value="BZIP_BASIC"/>
    <property type="match status" value="1"/>
</dbReference>
<keyword evidence="4" id="KW-0804">Transcription</keyword>
<feature type="domain" description="BZIP" evidence="7">
    <location>
        <begin position="429"/>
        <end position="492"/>
    </location>
</feature>
<dbReference type="WBParaSite" id="L893_g25726.t3">
    <property type="protein sequence ID" value="L893_g25726.t3"/>
    <property type="gene ID" value="L893_g25726"/>
</dbReference>
<protein>
    <submittedName>
        <fullName evidence="9">BZIP domain-containing protein</fullName>
    </submittedName>
</protein>
<dbReference type="CDD" id="cd14696">
    <property type="entry name" value="bZIP_Jun"/>
    <property type="match status" value="1"/>
</dbReference>
<dbReference type="InterPro" id="IPR046347">
    <property type="entry name" value="bZIP_sf"/>
</dbReference>
<organism evidence="8 9">
    <name type="scientific">Steinernema glaseri</name>
    <dbReference type="NCBI Taxonomy" id="37863"/>
    <lineage>
        <taxon>Eukaryota</taxon>
        <taxon>Metazoa</taxon>
        <taxon>Ecdysozoa</taxon>
        <taxon>Nematoda</taxon>
        <taxon>Chromadorea</taxon>
        <taxon>Rhabditida</taxon>
        <taxon>Tylenchina</taxon>
        <taxon>Panagrolaimomorpha</taxon>
        <taxon>Strongyloidoidea</taxon>
        <taxon>Steinernematidae</taxon>
        <taxon>Steinernema</taxon>
    </lineage>
</organism>
<dbReference type="PROSITE" id="PS50217">
    <property type="entry name" value="BZIP"/>
    <property type="match status" value="1"/>
</dbReference>
<evidence type="ECO:0000256" key="1">
    <source>
        <dbReference type="ARBA" id="ARBA00006882"/>
    </source>
</evidence>
<dbReference type="GO" id="GO:0000981">
    <property type="term" value="F:DNA-binding transcription factor activity, RNA polymerase II-specific"/>
    <property type="evidence" value="ECO:0007669"/>
    <property type="project" value="TreeGrafter"/>
</dbReference>
<dbReference type="Gene3D" id="1.20.5.170">
    <property type="match status" value="1"/>
</dbReference>
<comment type="similarity">
    <text evidence="1">Belongs to the bZIP family. Jun subfamily.</text>
</comment>
<dbReference type="Proteomes" id="UP000095287">
    <property type="component" value="Unplaced"/>
</dbReference>
<reference evidence="9" key="1">
    <citation type="submission" date="2016-11" db="UniProtKB">
        <authorList>
            <consortium name="WormBaseParasite"/>
        </authorList>
    </citation>
    <scope>IDENTIFICATION</scope>
</reference>
<keyword evidence="5" id="KW-0175">Coiled coil</keyword>
<dbReference type="AlphaFoldDB" id="A0A1I7ZFQ6"/>
<dbReference type="InterPro" id="IPR050946">
    <property type="entry name" value="AP-1_TF_bZIP"/>
</dbReference>
<sequence length="504" mass="54551">MTICRRRGRRLLLVGWHAQSLKENSLGQTSNSLSCPIHVLKSPWGPLPIGVAPAYFIIIAESSTLMYASRDVRLVQRELTAFWMSAGDLPVATSASSYQQLKSMLTLDLSSESPPKKRRTMPFGLDYEKFQMISPLIATVATLQTVATPTPTKIFGPQDVSQAQAQYAQGFLDALSHVQRLNNFIPNNVPSPSLLNPLYNFSTTPTLPANPITSSSSPPTTTESASTVNASSSTASTTSTTTTTTVASTTETKPTVSVAPETLAVPKEVAKPEPSVVPSVSASLPPPSAPSTSTLPSSTANDIVRYIELINMQNPHHHQDSSSIMFPHFFPPVVPNSSSSSMMSSSKVLPSSMPNPNMLSPQFLNQMQPEMPSSTAGPLGINNMFPGMPGPMPAASMDDGSMDGASCSSSRSQEDMSFMNGVDLDEQERKKLERKRARNRLAATKCRQRKLEKIQELEGLVSHERTRGASLLQDIENLRKSITTLQNQLKHHRSSGCVISVQDP</sequence>
<dbReference type="GO" id="GO:0000978">
    <property type="term" value="F:RNA polymerase II cis-regulatory region sequence-specific DNA binding"/>
    <property type="evidence" value="ECO:0007669"/>
    <property type="project" value="TreeGrafter"/>
</dbReference>
<feature type="coiled-coil region" evidence="5">
    <location>
        <begin position="468"/>
        <end position="495"/>
    </location>
</feature>
<dbReference type="GO" id="GO:0051726">
    <property type="term" value="P:regulation of cell cycle"/>
    <property type="evidence" value="ECO:0007669"/>
    <property type="project" value="TreeGrafter"/>
</dbReference>
<evidence type="ECO:0000256" key="4">
    <source>
        <dbReference type="ARBA" id="ARBA00023163"/>
    </source>
</evidence>
<feature type="compositionally biased region" description="Low complexity" evidence="6">
    <location>
        <begin position="272"/>
        <end position="283"/>
    </location>
</feature>
<evidence type="ECO:0000256" key="5">
    <source>
        <dbReference type="SAM" id="Coils"/>
    </source>
</evidence>
<dbReference type="PRINTS" id="PR00043">
    <property type="entry name" value="LEUZIPPRJUN"/>
</dbReference>
<dbReference type="SUPFAM" id="SSF57959">
    <property type="entry name" value="Leucine zipper domain"/>
    <property type="match status" value="1"/>
</dbReference>
<proteinExistence type="inferred from homology"/>
<keyword evidence="3" id="KW-0238">DNA-binding</keyword>
<keyword evidence="2" id="KW-0805">Transcription regulation</keyword>
<dbReference type="PANTHER" id="PTHR11462">
    <property type="entry name" value="JUN TRANSCRIPTION FACTOR-RELATED"/>
    <property type="match status" value="1"/>
</dbReference>
<feature type="region of interest" description="Disordered" evidence="6">
    <location>
        <begin position="209"/>
        <end position="297"/>
    </location>
</feature>
<keyword evidence="8" id="KW-1185">Reference proteome</keyword>